<dbReference type="PANTHER" id="PTHR11082">
    <property type="entry name" value="TRNA-DIHYDROURIDINE SYNTHASE"/>
    <property type="match status" value="1"/>
</dbReference>
<gene>
    <name evidence="10" type="ORF">PBRASI_LOCUS5073</name>
</gene>
<keyword evidence="3" id="KW-0288">FMN</keyword>
<proteinExistence type="predicted"/>
<dbReference type="OrthoDB" id="9977870at2759"/>
<sequence length="263" mass="29510">MILSADFAASKYARDSEFTTNIKDKPLIIQFAAKNSKELSDAAELVAKYVSGIDINCGCPQKWAIHEGIGARLMEKPEFVRDMVRAVKSRVGTEVTCSIKIRVHADLRETVSFVQQVESTGLDFIAVHGRTRRQRSSEAVNLDAIKLVKENVSIPVIANGDVFSMEDAQKIQSYTGVDGVMSARGILENPALFSGYNRTPWECVEKFMRLSLDYGNNFFIFHHHLIYMLENVMSNAESKAFNTLANTPAVLDYLEEHYGLKLY</sequence>
<keyword evidence="5" id="KW-0819">tRNA processing</keyword>
<evidence type="ECO:0000313" key="11">
    <source>
        <dbReference type="Proteomes" id="UP000789739"/>
    </source>
</evidence>
<evidence type="ECO:0000256" key="4">
    <source>
        <dbReference type="ARBA" id="ARBA00022664"/>
    </source>
</evidence>
<evidence type="ECO:0000259" key="9">
    <source>
        <dbReference type="Pfam" id="PF01207"/>
    </source>
</evidence>
<dbReference type="InterPro" id="IPR018517">
    <property type="entry name" value="tRNA_hU_synthase_CS"/>
</dbReference>
<feature type="domain" description="DUS-like FMN-binding" evidence="9">
    <location>
        <begin position="1"/>
        <end position="234"/>
    </location>
</feature>
<accession>A0A9N9B0Q7</accession>
<evidence type="ECO:0000256" key="6">
    <source>
        <dbReference type="ARBA" id="ARBA00023002"/>
    </source>
</evidence>
<dbReference type="Proteomes" id="UP000789739">
    <property type="component" value="Unassembled WGS sequence"/>
</dbReference>
<dbReference type="EMBL" id="CAJVPI010000566">
    <property type="protein sequence ID" value="CAG8550687.1"/>
    <property type="molecule type" value="Genomic_DNA"/>
</dbReference>
<dbReference type="AlphaFoldDB" id="A0A9N9B0Q7"/>
<comment type="cofactor">
    <cofactor evidence="1">
        <name>FMN</name>
        <dbReference type="ChEBI" id="CHEBI:58210"/>
    </cofactor>
</comment>
<keyword evidence="4" id="KW-0507">mRNA processing</keyword>
<keyword evidence="11" id="KW-1185">Reference proteome</keyword>
<organism evidence="10 11">
    <name type="scientific">Paraglomus brasilianum</name>
    <dbReference type="NCBI Taxonomy" id="144538"/>
    <lineage>
        <taxon>Eukaryota</taxon>
        <taxon>Fungi</taxon>
        <taxon>Fungi incertae sedis</taxon>
        <taxon>Mucoromycota</taxon>
        <taxon>Glomeromycotina</taxon>
        <taxon>Glomeromycetes</taxon>
        <taxon>Paraglomerales</taxon>
        <taxon>Paraglomeraceae</taxon>
        <taxon>Paraglomus</taxon>
    </lineage>
</organism>
<evidence type="ECO:0000256" key="7">
    <source>
        <dbReference type="ARBA" id="ARBA00048342"/>
    </source>
</evidence>
<dbReference type="Pfam" id="PF01207">
    <property type="entry name" value="Dus"/>
    <property type="match status" value="1"/>
</dbReference>
<dbReference type="GO" id="GO:0017150">
    <property type="term" value="F:tRNA dihydrouridine synthase activity"/>
    <property type="evidence" value="ECO:0007669"/>
    <property type="project" value="InterPro"/>
</dbReference>
<protein>
    <submittedName>
        <fullName evidence="10">11275_t:CDS:1</fullName>
    </submittedName>
</protein>
<dbReference type="InterPro" id="IPR013785">
    <property type="entry name" value="Aldolase_TIM"/>
</dbReference>
<dbReference type="GO" id="GO:0050660">
    <property type="term" value="F:flavin adenine dinucleotide binding"/>
    <property type="evidence" value="ECO:0007669"/>
    <property type="project" value="InterPro"/>
</dbReference>
<dbReference type="PROSITE" id="PS01136">
    <property type="entry name" value="UPF0034"/>
    <property type="match status" value="1"/>
</dbReference>
<dbReference type="GO" id="GO:0006397">
    <property type="term" value="P:mRNA processing"/>
    <property type="evidence" value="ECO:0007669"/>
    <property type="project" value="UniProtKB-KW"/>
</dbReference>
<dbReference type="Gene3D" id="3.20.20.70">
    <property type="entry name" value="Aldolase class I"/>
    <property type="match status" value="1"/>
</dbReference>
<comment type="catalytic activity">
    <reaction evidence="8">
        <text>a 5,6-dihydrouridine in mRNA + NADP(+) = a uridine in mRNA + NADPH + H(+)</text>
        <dbReference type="Rhea" id="RHEA:69855"/>
        <dbReference type="Rhea" id="RHEA-COMP:14658"/>
        <dbReference type="Rhea" id="RHEA-COMP:17789"/>
        <dbReference type="ChEBI" id="CHEBI:15378"/>
        <dbReference type="ChEBI" id="CHEBI:57783"/>
        <dbReference type="ChEBI" id="CHEBI:58349"/>
        <dbReference type="ChEBI" id="CHEBI:65315"/>
        <dbReference type="ChEBI" id="CHEBI:74443"/>
    </reaction>
    <physiologicalReaction direction="right-to-left" evidence="8">
        <dbReference type="Rhea" id="RHEA:69857"/>
    </physiologicalReaction>
</comment>
<evidence type="ECO:0000256" key="2">
    <source>
        <dbReference type="ARBA" id="ARBA00022630"/>
    </source>
</evidence>
<evidence type="ECO:0000313" key="10">
    <source>
        <dbReference type="EMBL" id="CAG8550687.1"/>
    </source>
</evidence>
<dbReference type="PANTHER" id="PTHR11082:SF31">
    <property type="entry name" value="TRNA-DIHYDROURIDINE(20A_20B) SYNTHASE [NAD(P)+]-LIKE"/>
    <property type="match status" value="1"/>
</dbReference>
<evidence type="ECO:0000256" key="8">
    <source>
        <dbReference type="ARBA" id="ARBA00049447"/>
    </source>
</evidence>
<reference evidence="10" key="1">
    <citation type="submission" date="2021-06" db="EMBL/GenBank/DDBJ databases">
        <authorList>
            <person name="Kallberg Y."/>
            <person name="Tangrot J."/>
            <person name="Rosling A."/>
        </authorList>
    </citation>
    <scope>NUCLEOTIDE SEQUENCE</scope>
    <source>
        <strain evidence="10">BR232B</strain>
    </source>
</reference>
<comment type="caution">
    <text evidence="10">The sequence shown here is derived from an EMBL/GenBank/DDBJ whole genome shotgun (WGS) entry which is preliminary data.</text>
</comment>
<evidence type="ECO:0000256" key="5">
    <source>
        <dbReference type="ARBA" id="ARBA00022694"/>
    </source>
</evidence>
<comment type="catalytic activity">
    <reaction evidence="7">
        <text>a 5,6-dihydrouridine in mRNA + NAD(+) = a uridine in mRNA + NADH + H(+)</text>
        <dbReference type="Rhea" id="RHEA:69851"/>
        <dbReference type="Rhea" id="RHEA-COMP:14658"/>
        <dbReference type="Rhea" id="RHEA-COMP:17789"/>
        <dbReference type="ChEBI" id="CHEBI:15378"/>
        <dbReference type="ChEBI" id="CHEBI:57540"/>
        <dbReference type="ChEBI" id="CHEBI:57945"/>
        <dbReference type="ChEBI" id="CHEBI:65315"/>
        <dbReference type="ChEBI" id="CHEBI:74443"/>
    </reaction>
    <physiologicalReaction direction="right-to-left" evidence="7">
        <dbReference type="Rhea" id="RHEA:69853"/>
    </physiologicalReaction>
</comment>
<keyword evidence="6" id="KW-0560">Oxidoreductase</keyword>
<dbReference type="SUPFAM" id="SSF51395">
    <property type="entry name" value="FMN-linked oxidoreductases"/>
    <property type="match status" value="1"/>
</dbReference>
<dbReference type="CDD" id="cd02801">
    <property type="entry name" value="DUS_like_FMN"/>
    <property type="match status" value="1"/>
</dbReference>
<evidence type="ECO:0000256" key="1">
    <source>
        <dbReference type="ARBA" id="ARBA00001917"/>
    </source>
</evidence>
<name>A0A9N9B0Q7_9GLOM</name>
<dbReference type="InterPro" id="IPR035587">
    <property type="entry name" value="DUS-like_FMN-bd"/>
</dbReference>
<evidence type="ECO:0000256" key="3">
    <source>
        <dbReference type="ARBA" id="ARBA00022643"/>
    </source>
</evidence>
<keyword evidence="2" id="KW-0285">Flavoprotein</keyword>